<sequence>ADQEEEKSLTEQQRKFQLLGLSSATAEKTMNRKLPGSHNKMLRVRLEQDIPMLVTLPIEVQPNLANQPFPFLDTTLADLAEGEGGLVCGNQIRVKAQMPGDKQLQEVLYSTEVHTDRSFCCTGMDILPWKQTCAGLEARESEREGQVEEGVRVALLKLVTDGSRPIGEMRES</sequence>
<protein>
    <submittedName>
        <fullName evidence="1">Si:ch211-196f5.2</fullName>
    </submittedName>
</protein>
<reference evidence="1" key="1">
    <citation type="submission" date="2025-08" db="UniProtKB">
        <authorList>
            <consortium name="Ensembl"/>
        </authorList>
    </citation>
    <scope>IDENTIFICATION</scope>
</reference>
<reference evidence="1" key="2">
    <citation type="submission" date="2025-09" db="UniProtKB">
        <authorList>
            <consortium name="Ensembl"/>
        </authorList>
    </citation>
    <scope>IDENTIFICATION</scope>
</reference>
<dbReference type="GeneTree" id="ENSGT00400000023815"/>
<organism evidence="1 2">
    <name type="scientific">Maylandia zebra</name>
    <name type="common">zebra mbuna</name>
    <dbReference type="NCBI Taxonomy" id="106582"/>
    <lineage>
        <taxon>Eukaryota</taxon>
        <taxon>Metazoa</taxon>
        <taxon>Chordata</taxon>
        <taxon>Craniata</taxon>
        <taxon>Vertebrata</taxon>
        <taxon>Euteleostomi</taxon>
        <taxon>Actinopterygii</taxon>
        <taxon>Neopterygii</taxon>
        <taxon>Teleostei</taxon>
        <taxon>Neoteleostei</taxon>
        <taxon>Acanthomorphata</taxon>
        <taxon>Ovalentaria</taxon>
        <taxon>Cichlomorphae</taxon>
        <taxon>Cichliformes</taxon>
        <taxon>Cichlidae</taxon>
        <taxon>African cichlids</taxon>
        <taxon>Pseudocrenilabrinae</taxon>
        <taxon>Haplochromini</taxon>
        <taxon>Maylandia</taxon>
        <taxon>Maylandia zebra complex</taxon>
    </lineage>
</organism>
<dbReference type="AlphaFoldDB" id="A0A3P9B0N9"/>
<evidence type="ECO:0000313" key="2">
    <source>
        <dbReference type="Proteomes" id="UP000265160"/>
    </source>
</evidence>
<accession>A0A3P9B0N9</accession>
<dbReference type="Ensembl" id="ENSMZET00005003625.1">
    <property type="protein sequence ID" value="ENSMZEP00005003493.1"/>
    <property type="gene ID" value="ENSMZEG00005002695.1"/>
</dbReference>
<proteinExistence type="predicted"/>
<keyword evidence="2" id="KW-1185">Reference proteome</keyword>
<evidence type="ECO:0000313" key="1">
    <source>
        <dbReference type="Ensembl" id="ENSMZEP00005003493.1"/>
    </source>
</evidence>
<dbReference type="Proteomes" id="UP000265160">
    <property type="component" value="Unplaced"/>
</dbReference>
<name>A0A3P9B0N9_9CICH</name>